<dbReference type="GeneID" id="8849311"/>
<dbReference type="Pfam" id="PF00754">
    <property type="entry name" value="F5_F8_type_C"/>
    <property type="match status" value="1"/>
</dbReference>
<dbReference type="Proteomes" id="UP000006671">
    <property type="component" value="Unassembled WGS sequence"/>
</dbReference>
<dbReference type="VEuPathDB" id="AmoebaDB:NAEGRDRAFT_67132"/>
<dbReference type="EMBL" id="GG738865">
    <property type="protein sequence ID" value="EFC45098.1"/>
    <property type="molecule type" value="Genomic_DNA"/>
</dbReference>
<evidence type="ECO:0000313" key="2">
    <source>
        <dbReference type="EMBL" id="EFC45098.1"/>
    </source>
</evidence>
<organism evidence="3">
    <name type="scientific">Naegleria gruberi</name>
    <name type="common">Amoeba</name>
    <dbReference type="NCBI Taxonomy" id="5762"/>
    <lineage>
        <taxon>Eukaryota</taxon>
        <taxon>Discoba</taxon>
        <taxon>Heterolobosea</taxon>
        <taxon>Tetramitia</taxon>
        <taxon>Eutetramitia</taxon>
        <taxon>Vahlkampfiidae</taxon>
        <taxon>Naegleria</taxon>
    </lineage>
</organism>
<evidence type="ECO:0000259" key="1">
    <source>
        <dbReference type="PROSITE" id="PS50022"/>
    </source>
</evidence>
<reference evidence="2 3" key="1">
    <citation type="journal article" date="2010" name="Cell">
        <title>The genome of Naegleria gruberi illuminates early eukaryotic versatility.</title>
        <authorList>
            <person name="Fritz-Laylin L.K."/>
            <person name="Prochnik S.E."/>
            <person name="Ginger M.L."/>
            <person name="Dacks J.B."/>
            <person name="Carpenter M.L."/>
            <person name="Field M.C."/>
            <person name="Kuo A."/>
            <person name="Paredez A."/>
            <person name="Chapman J."/>
            <person name="Pham J."/>
            <person name="Shu S."/>
            <person name="Neupane R."/>
            <person name="Cipriano M."/>
            <person name="Mancuso J."/>
            <person name="Tu H."/>
            <person name="Salamov A."/>
            <person name="Lindquist E."/>
            <person name="Shapiro H."/>
            <person name="Lucas S."/>
            <person name="Grigoriev I.V."/>
            <person name="Cande W.Z."/>
            <person name="Fulton C."/>
            <person name="Rokhsar D.S."/>
            <person name="Dawson S.C."/>
        </authorList>
    </citation>
    <scope>NUCLEOTIDE SEQUENCE [LARGE SCALE GENOMIC DNA]</scope>
    <source>
        <strain evidence="2 3">NEG-M</strain>
    </source>
</reference>
<accession>D2VE32</accession>
<dbReference type="PANTHER" id="PTHR40682">
    <property type="entry name" value="F5/8 TYPE C DOMAIN CONTAINING PROTEIN"/>
    <property type="match status" value="1"/>
</dbReference>
<keyword evidence="3" id="KW-1185">Reference proteome</keyword>
<dbReference type="OrthoDB" id="10253835at2759"/>
<dbReference type="AlphaFoldDB" id="D2VE32"/>
<evidence type="ECO:0000313" key="3">
    <source>
        <dbReference type="Proteomes" id="UP000006671"/>
    </source>
</evidence>
<sequence>MKNLAMPDNGGCIDSFSSQYHHESRCLNLMNRDPCLVWFSHNLAPLPQHFIIKLEKLSQVKRVGIYIHGENNQNPKHIQIHVSTDGTKFTKLVDAEIEQRSGDFLYDLNGLDHVIERVNIFDKENTQSVNAQFVKFEFTENYGGSGVYVAKAYVFGEGL</sequence>
<dbReference type="eggNOG" id="ENOG502SAMC">
    <property type="taxonomic scope" value="Eukaryota"/>
</dbReference>
<dbReference type="PROSITE" id="PS50022">
    <property type="entry name" value="FA58C_3"/>
    <property type="match status" value="1"/>
</dbReference>
<dbReference type="InterPro" id="IPR008979">
    <property type="entry name" value="Galactose-bd-like_sf"/>
</dbReference>
<dbReference type="RefSeq" id="XP_002677842.1">
    <property type="nucleotide sequence ID" value="XM_002677796.1"/>
</dbReference>
<dbReference type="Gene3D" id="2.60.120.260">
    <property type="entry name" value="Galactose-binding domain-like"/>
    <property type="match status" value="1"/>
</dbReference>
<dbReference type="OMA" id="YHHESRC"/>
<dbReference type="PANTHER" id="PTHR40682:SF1">
    <property type="entry name" value="CHROMOSOME UNDETERMINED SCAFFOLD_48, WHOLE GENOME SHOTGUN SEQUENCE"/>
    <property type="match status" value="1"/>
</dbReference>
<dbReference type="InterPro" id="IPR000421">
    <property type="entry name" value="FA58C"/>
</dbReference>
<proteinExistence type="predicted"/>
<name>D2VE32_NAEGR</name>
<feature type="domain" description="F5/8 type C" evidence="1">
    <location>
        <begin position="1"/>
        <end position="157"/>
    </location>
</feature>
<protein>
    <submittedName>
        <fullName evidence="2">Predicted protein</fullName>
    </submittedName>
</protein>
<dbReference type="KEGG" id="ngr:NAEGRDRAFT_67132"/>
<gene>
    <name evidence="2" type="ORF">NAEGRDRAFT_67132</name>
</gene>
<dbReference type="SUPFAM" id="SSF49785">
    <property type="entry name" value="Galactose-binding domain-like"/>
    <property type="match status" value="1"/>
</dbReference>
<dbReference type="InParanoid" id="D2VE32"/>